<sequence length="257" mass="27966">MPSSRSSRRAVTTAWESSDWYLGMVGRRGHLYHRHLALPALLALLEPQPGERLLDVGCGPGVPAPHLARLGVHYTGLDASPRMIAQARKHHARSGTFVVGDARHLRAAVGQNATFDAVSFVFSLQDMHPLEQVLSEAAGVLRPGGRLVAVLTHPCFRVPRQSGWGWDACRKLAYRRVDRYLSPLCVPARRAGGAGTLSFHRPLQDYVAALFAAGMTLEALRELAPTDAMRRQLGRSAAPDNPDIPALLALRARRATG</sequence>
<dbReference type="CDD" id="cd02440">
    <property type="entry name" value="AdoMet_MTases"/>
    <property type="match status" value="1"/>
</dbReference>
<dbReference type="PANTHER" id="PTHR43464:SF89">
    <property type="entry name" value="METHYLTRANSFERASE"/>
    <property type="match status" value="1"/>
</dbReference>
<keyword evidence="2" id="KW-0808">Transferase</keyword>
<dbReference type="GO" id="GO:0010420">
    <property type="term" value="F:polyprenyldihydroxybenzoate methyltransferase activity"/>
    <property type="evidence" value="ECO:0007669"/>
    <property type="project" value="TreeGrafter"/>
</dbReference>
<keyword evidence="2" id="KW-0489">Methyltransferase</keyword>
<accession>A0A841HYJ6</accession>
<dbReference type="Pfam" id="PF08241">
    <property type="entry name" value="Methyltransf_11"/>
    <property type="match status" value="1"/>
</dbReference>
<feature type="domain" description="Methyltransferase type 11" evidence="1">
    <location>
        <begin position="54"/>
        <end position="148"/>
    </location>
</feature>
<dbReference type="Proteomes" id="UP000569951">
    <property type="component" value="Unassembled WGS sequence"/>
</dbReference>
<dbReference type="InterPro" id="IPR029063">
    <property type="entry name" value="SAM-dependent_MTases_sf"/>
</dbReference>
<dbReference type="RefSeq" id="WP_183986914.1">
    <property type="nucleotide sequence ID" value="NZ_JACHHG010000006.1"/>
</dbReference>
<evidence type="ECO:0000313" key="2">
    <source>
        <dbReference type="EMBL" id="MBB6098467.1"/>
    </source>
</evidence>
<organism evidence="2 3">
    <name type="scientific">Deinobacterium chartae</name>
    <dbReference type="NCBI Taxonomy" id="521158"/>
    <lineage>
        <taxon>Bacteria</taxon>
        <taxon>Thermotogati</taxon>
        <taxon>Deinococcota</taxon>
        <taxon>Deinococci</taxon>
        <taxon>Deinococcales</taxon>
        <taxon>Deinococcaceae</taxon>
        <taxon>Deinobacterium</taxon>
    </lineage>
</organism>
<protein>
    <submittedName>
        <fullName evidence="2">SAM-dependent methyltransferase</fullName>
    </submittedName>
</protein>
<reference evidence="2 3" key="1">
    <citation type="submission" date="2020-08" db="EMBL/GenBank/DDBJ databases">
        <title>Genomic Encyclopedia of Type Strains, Phase IV (KMG-IV): sequencing the most valuable type-strain genomes for metagenomic binning, comparative biology and taxonomic classification.</title>
        <authorList>
            <person name="Goeker M."/>
        </authorList>
    </citation>
    <scope>NUCLEOTIDE SEQUENCE [LARGE SCALE GENOMIC DNA]</scope>
    <source>
        <strain evidence="2 3">DSM 21458</strain>
    </source>
</reference>
<comment type="caution">
    <text evidence="2">The sequence shown here is derived from an EMBL/GenBank/DDBJ whole genome shotgun (WGS) entry which is preliminary data.</text>
</comment>
<gene>
    <name evidence="2" type="ORF">HNR42_001901</name>
</gene>
<name>A0A841HYJ6_9DEIO</name>
<evidence type="ECO:0000313" key="3">
    <source>
        <dbReference type="Proteomes" id="UP000569951"/>
    </source>
</evidence>
<evidence type="ECO:0000259" key="1">
    <source>
        <dbReference type="Pfam" id="PF08241"/>
    </source>
</evidence>
<dbReference type="SUPFAM" id="SSF53335">
    <property type="entry name" value="S-adenosyl-L-methionine-dependent methyltransferases"/>
    <property type="match status" value="1"/>
</dbReference>
<dbReference type="Gene3D" id="3.40.50.150">
    <property type="entry name" value="Vaccinia Virus protein VP39"/>
    <property type="match status" value="1"/>
</dbReference>
<keyword evidence="3" id="KW-1185">Reference proteome</keyword>
<dbReference type="EMBL" id="JACHHG010000006">
    <property type="protein sequence ID" value="MBB6098467.1"/>
    <property type="molecule type" value="Genomic_DNA"/>
</dbReference>
<proteinExistence type="predicted"/>
<dbReference type="PANTHER" id="PTHR43464">
    <property type="entry name" value="METHYLTRANSFERASE"/>
    <property type="match status" value="1"/>
</dbReference>
<dbReference type="GO" id="GO:0032259">
    <property type="term" value="P:methylation"/>
    <property type="evidence" value="ECO:0007669"/>
    <property type="project" value="UniProtKB-KW"/>
</dbReference>
<dbReference type="InterPro" id="IPR013216">
    <property type="entry name" value="Methyltransf_11"/>
</dbReference>
<dbReference type="AlphaFoldDB" id="A0A841HYJ6"/>